<dbReference type="AlphaFoldDB" id="A0A8J7CDX2"/>
<organism evidence="2 3">
    <name type="scientific">Candidatus Polarisedimenticola svalbardensis</name>
    <dbReference type="NCBI Taxonomy" id="2886004"/>
    <lineage>
        <taxon>Bacteria</taxon>
        <taxon>Pseudomonadati</taxon>
        <taxon>Acidobacteriota</taxon>
        <taxon>Candidatus Polarisedimenticolia</taxon>
        <taxon>Candidatus Polarisedimenticolales</taxon>
        <taxon>Candidatus Polarisedimenticolaceae</taxon>
        <taxon>Candidatus Polarisedimenticola</taxon>
    </lineage>
</organism>
<comment type="caution">
    <text evidence="2">The sequence shown here is derived from an EMBL/GenBank/DDBJ whole genome shotgun (WGS) entry which is preliminary data.</text>
</comment>
<keyword evidence="1" id="KW-0732">Signal</keyword>
<evidence type="ECO:0008006" key="4">
    <source>
        <dbReference type="Google" id="ProtNLM"/>
    </source>
</evidence>
<feature type="chain" id="PRO_5035283277" description="DUF3857 domain-containing protein" evidence="1">
    <location>
        <begin position="24"/>
        <end position="660"/>
    </location>
</feature>
<name>A0A8J7CDX2_9BACT</name>
<evidence type="ECO:0000313" key="2">
    <source>
        <dbReference type="EMBL" id="MBD3867379.1"/>
    </source>
</evidence>
<gene>
    <name evidence="2" type="ORF">IFK94_04555</name>
</gene>
<proteinExistence type="predicted"/>
<protein>
    <recommendedName>
        <fullName evidence="4">DUF3857 domain-containing protein</fullName>
    </recommendedName>
</protein>
<evidence type="ECO:0000256" key="1">
    <source>
        <dbReference type="SAM" id="SignalP"/>
    </source>
</evidence>
<sequence length="660" mass="72917">MIRLRTAAILCLVVAAAVSVSSARLPDWASDQAAMAPVLPEGVPDDDFITVLQDMKVTVHADGKLTRRMRTARQVLSSTAWYAGFEAFFSGDNSRIKKLNAWHLPPRGPNGRRRMAEKSGKNEAQVLSVGGSFTQDDLSHQIGSWAWDIRPGSMVFFEAVTTESPYDLTLSEFYYLSGPLATGRVQVEIPAGWTILSEWLNFDGPEANVSGSLHTWEIRDLAAVETEELGDPIIASSPVLHMSFVAPAGVSPVGASLPDLPAVAGWYDELASGMADSSESIRSAAATLAGEGDDVAGMMAVAREVRDKVRYIAKEVGVEGYKPRPASDTWDNLYGDCKDKATLLEAMLTSRDIQSYQVWVNATRRGTVAESVPGPGLFNHQILAVALPPESEQGMPDLPAVMPDTPLGPLMIIDTTDDTTSPGWLPSHLAGKKALVLTDKEGYLLDLPAWKPEAHRIEREVRVRPLENGAWHFTREDRRYGEYASTGRSRYQQSAADRETSVFRWVREYWTGAEPGEFEVTVEKADGAYAEHVEWTVARLAGRFETMELPPFPEANSWLPTVSVTRRTVPVVYGFPRTFVFSIVVEDLPPETGFPEAGSREGDGWSLETTWTREEGAIRGTMRFVMEKTRYTPEDFRNLRRMYAALKKQTVALIRVPRGS</sequence>
<dbReference type="Gene3D" id="2.60.40.3140">
    <property type="match status" value="1"/>
</dbReference>
<dbReference type="InterPro" id="IPR038765">
    <property type="entry name" value="Papain-like_cys_pep_sf"/>
</dbReference>
<dbReference type="Gene3D" id="3.10.620.30">
    <property type="match status" value="1"/>
</dbReference>
<evidence type="ECO:0000313" key="3">
    <source>
        <dbReference type="Proteomes" id="UP000648239"/>
    </source>
</evidence>
<dbReference type="SUPFAM" id="SSF54001">
    <property type="entry name" value="Cysteine proteinases"/>
    <property type="match status" value="1"/>
</dbReference>
<feature type="signal peptide" evidence="1">
    <location>
        <begin position="1"/>
        <end position="23"/>
    </location>
</feature>
<dbReference type="EMBL" id="JACXWD010000009">
    <property type="protein sequence ID" value="MBD3867379.1"/>
    <property type="molecule type" value="Genomic_DNA"/>
</dbReference>
<accession>A0A8J7CDX2</accession>
<dbReference type="Proteomes" id="UP000648239">
    <property type="component" value="Unassembled WGS sequence"/>
</dbReference>
<reference evidence="2 3" key="1">
    <citation type="submission" date="2020-08" db="EMBL/GenBank/DDBJ databases">
        <title>Acidobacteriota in marine sediments use diverse sulfur dissimilation pathways.</title>
        <authorList>
            <person name="Wasmund K."/>
        </authorList>
    </citation>
    <scope>NUCLEOTIDE SEQUENCE [LARGE SCALE GENOMIC DNA]</scope>
    <source>
        <strain evidence="2">MAG AM4</strain>
    </source>
</reference>